<reference evidence="1" key="1">
    <citation type="submission" date="2014-09" db="EMBL/GenBank/DDBJ databases">
        <authorList>
            <person name="Magalhaes I.L.F."/>
            <person name="Oliveira U."/>
            <person name="Santos F.R."/>
            <person name="Vidigal T.H.D.A."/>
            <person name="Brescovit A.D."/>
            <person name="Santos A.J."/>
        </authorList>
    </citation>
    <scope>NUCLEOTIDE SEQUENCE</scope>
    <source>
        <tissue evidence="1">Shoot tissue taken approximately 20 cm above the soil surface</tissue>
    </source>
</reference>
<dbReference type="EMBL" id="GBRH01258288">
    <property type="protein sequence ID" value="JAD39607.1"/>
    <property type="molecule type" value="Transcribed_RNA"/>
</dbReference>
<sequence length="44" mass="5283">MLVSNLRWEKEQLKKRSCDLIETYLPQPYADKILCYLINILIIT</sequence>
<reference evidence="1" key="2">
    <citation type="journal article" date="2015" name="Data Brief">
        <title>Shoot transcriptome of the giant reed, Arundo donax.</title>
        <authorList>
            <person name="Barrero R.A."/>
            <person name="Guerrero F.D."/>
            <person name="Moolhuijzen P."/>
            <person name="Goolsby J.A."/>
            <person name="Tidwell J."/>
            <person name="Bellgard S.E."/>
            <person name="Bellgard M.I."/>
        </authorList>
    </citation>
    <scope>NUCLEOTIDE SEQUENCE</scope>
    <source>
        <tissue evidence="1">Shoot tissue taken approximately 20 cm above the soil surface</tissue>
    </source>
</reference>
<accession>A0A0A8ZXW4</accession>
<proteinExistence type="predicted"/>
<evidence type="ECO:0000313" key="1">
    <source>
        <dbReference type="EMBL" id="JAD39607.1"/>
    </source>
</evidence>
<protein>
    <submittedName>
        <fullName evidence="1">Uncharacterized protein</fullName>
    </submittedName>
</protein>
<name>A0A0A8ZXW4_ARUDO</name>
<organism evidence="1">
    <name type="scientific">Arundo donax</name>
    <name type="common">Giant reed</name>
    <name type="synonym">Donax arundinaceus</name>
    <dbReference type="NCBI Taxonomy" id="35708"/>
    <lineage>
        <taxon>Eukaryota</taxon>
        <taxon>Viridiplantae</taxon>
        <taxon>Streptophyta</taxon>
        <taxon>Embryophyta</taxon>
        <taxon>Tracheophyta</taxon>
        <taxon>Spermatophyta</taxon>
        <taxon>Magnoliopsida</taxon>
        <taxon>Liliopsida</taxon>
        <taxon>Poales</taxon>
        <taxon>Poaceae</taxon>
        <taxon>PACMAD clade</taxon>
        <taxon>Arundinoideae</taxon>
        <taxon>Arundineae</taxon>
        <taxon>Arundo</taxon>
    </lineage>
</organism>
<dbReference type="AlphaFoldDB" id="A0A0A8ZXW4"/>